<feature type="chain" id="PRO_5032559229" evidence="1">
    <location>
        <begin position="22"/>
        <end position="174"/>
    </location>
</feature>
<gene>
    <name evidence="2" type="ORF">OXX778_LOCUS13235</name>
</gene>
<dbReference type="OrthoDB" id="9975888at2759"/>
<dbReference type="Proteomes" id="UP000663879">
    <property type="component" value="Unassembled WGS sequence"/>
</dbReference>
<keyword evidence="3" id="KW-1185">Reference proteome</keyword>
<reference evidence="2" key="1">
    <citation type="submission" date="2021-02" db="EMBL/GenBank/DDBJ databases">
        <authorList>
            <person name="Nowell W R."/>
        </authorList>
    </citation>
    <scope>NUCLEOTIDE SEQUENCE</scope>
    <source>
        <strain evidence="2">Ploen Becks lab</strain>
    </source>
</reference>
<comment type="caution">
    <text evidence="2">The sequence shown here is derived from an EMBL/GenBank/DDBJ whole genome shotgun (WGS) entry which is preliminary data.</text>
</comment>
<evidence type="ECO:0000256" key="1">
    <source>
        <dbReference type="SAM" id="SignalP"/>
    </source>
</evidence>
<dbReference type="AlphaFoldDB" id="A0A814CAC0"/>
<feature type="signal peptide" evidence="1">
    <location>
        <begin position="1"/>
        <end position="21"/>
    </location>
</feature>
<accession>A0A814CAC0</accession>
<evidence type="ECO:0000313" key="3">
    <source>
        <dbReference type="Proteomes" id="UP000663879"/>
    </source>
</evidence>
<dbReference type="EMBL" id="CAJNOC010002506">
    <property type="protein sequence ID" value="CAF0937344.1"/>
    <property type="molecule type" value="Genomic_DNA"/>
</dbReference>
<proteinExistence type="predicted"/>
<evidence type="ECO:0000313" key="2">
    <source>
        <dbReference type="EMBL" id="CAF0937344.1"/>
    </source>
</evidence>
<protein>
    <submittedName>
        <fullName evidence="2">Uncharacterized protein</fullName>
    </submittedName>
</protein>
<name>A0A814CAC0_9BILA</name>
<keyword evidence="1" id="KW-0732">Signal</keyword>
<sequence length="174" mass="20111">MFQYYLLILLLLSNDFFKTAPLANGALLNESETIRIQNAISTIPKDLIPDKFMHSKDENGNWCCRVSNPIVNIHQTRVVSYSFVNSGNHRCGYQSCGFLGWGTCTKWCFSYWTEIRYMIENFDVTYQQPCPQEHVICCSDHFLIMDHCFHISEIQNNLELLSILNNQGIVFPIG</sequence>
<organism evidence="2 3">
    <name type="scientific">Brachionus calyciflorus</name>
    <dbReference type="NCBI Taxonomy" id="104777"/>
    <lineage>
        <taxon>Eukaryota</taxon>
        <taxon>Metazoa</taxon>
        <taxon>Spiralia</taxon>
        <taxon>Gnathifera</taxon>
        <taxon>Rotifera</taxon>
        <taxon>Eurotatoria</taxon>
        <taxon>Monogononta</taxon>
        <taxon>Pseudotrocha</taxon>
        <taxon>Ploima</taxon>
        <taxon>Brachionidae</taxon>
        <taxon>Brachionus</taxon>
    </lineage>
</organism>